<evidence type="ECO:0000313" key="2">
    <source>
        <dbReference type="EMBL" id="SGZ05930.1"/>
    </source>
</evidence>
<name>A0A2X0MKZ5_9BASI</name>
<reference evidence="2 3" key="1">
    <citation type="submission" date="2016-11" db="EMBL/GenBank/DDBJ databases">
        <authorList>
            <person name="Jaros S."/>
            <person name="Januszkiewicz K."/>
            <person name="Wedrychowicz H."/>
        </authorList>
    </citation>
    <scope>NUCLEOTIDE SEQUENCE [LARGE SCALE GENOMIC DNA]</scope>
</reference>
<evidence type="ECO:0000313" key="3">
    <source>
        <dbReference type="Proteomes" id="UP000249464"/>
    </source>
</evidence>
<evidence type="ECO:0000256" key="1">
    <source>
        <dbReference type="SAM" id="MobiDB-lite"/>
    </source>
</evidence>
<organism evidence="2 3">
    <name type="scientific">Microbotryum silenes-dioicae</name>
    <dbReference type="NCBI Taxonomy" id="796604"/>
    <lineage>
        <taxon>Eukaryota</taxon>
        <taxon>Fungi</taxon>
        <taxon>Dikarya</taxon>
        <taxon>Basidiomycota</taxon>
        <taxon>Pucciniomycotina</taxon>
        <taxon>Microbotryomycetes</taxon>
        <taxon>Microbotryales</taxon>
        <taxon>Microbotryaceae</taxon>
        <taxon>Microbotryum</taxon>
    </lineage>
</organism>
<dbReference type="AlphaFoldDB" id="A0A2X0MKZ5"/>
<accession>A0A2X0MKZ5</accession>
<sequence length="55" mass="6201">MYRIHTDTMQAGEEAWKKHLDDEAKVKSESAFVADDGSHSSAPPTTTSEIPRHRF</sequence>
<dbReference type="STRING" id="796604.A0A2X0MKZ5"/>
<keyword evidence="3" id="KW-1185">Reference proteome</keyword>
<dbReference type="EMBL" id="FQNC01000068">
    <property type="protein sequence ID" value="SGZ05930.1"/>
    <property type="molecule type" value="Genomic_DNA"/>
</dbReference>
<feature type="compositionally biased region" description="Polar residues" evidence="1">
    <location>
        <begin position="39"/>
        <end position="49"/>
    </location>
</feature>
<protein>
    <submittedName>
        <fullName evidence="2">BQ5605_C031g10902 protein</fullName>
    </submittedName>
</protein>
<proteinExistence type="predicted"/>
<feature type="region of interest" description="Disordered" evidence="1">
    <location>
        <begin position="30"/>
        <end position="55"/>
    </location>
</feature>
<gene>
    <name evidence="2" type="primary">BQ5605_C031g10902</name>
    <name evidence="2" type="ORF">BQ5605_C031G10902</name>
</gene>
<dbReference type="Proteomes" id="UP000249464">
    <property type="component" value="Unassembled WGS sequence"/>
</dbReference>